<feature type="transmembrane region" description="Helical" evidence="1">
    <location>
        <begin position="34"/>
        <end position="49"/>
    </location>
</feature>
<keyword evidence="1" id="KW-1133">Transmembrane helix</keyword>
<evidence type="ECO:0000313" key="2">
    <source>
        <dbReference type="EMBL" id="KKN47917.1"/>
    </source>
</evidence>
<dbReference type="AlphaFoldDB" id="A0A0F9REA6"/>
<keyword evidence="1" id="KW-0472">Membrane</keyword>
<organism evidence="2">
    <name type="scientific">marine sediment metagenome</name>
    <dbReference type="NCBI Taxonomy" id="412755"/>
    <lineage>
        <taxon>unclassified sequences</taxon>
        <taxon>metagenomes</taxon>
        <taxon>ecological metagenomes</taxon>
    </lineage>
</organism>
<name>A0A0F9REA6_9ZZZZ</name>
<proteinExistence type="predicted"/>
<dbReference type="EMBL" id="LAZR01001250">
    <property type="protein sequence ID" value="KKN47917.1"/>
    <property type="molecule type" value="Genomic_DNA"/>
</dbReference>
<feature type="transmembrane region" description="Helical" evidence="1">
    <location>
        <begin position="9"/>
        <end position="28"/>
    </location>
</feature>
<accession>A0A0F9REA6</accession>
<sequence>MRVTKTTKIVSVILAVVCLLGYLVTFAQQPTSDVLWGFAVFFACLTWFTEEDSGLSLKMVNMAVRQLEIEPGMESIGVPGLGRFRKNSAGEIVLDMEAS</sequence>
<protein>
    <submittedName>
        <fullName evidence="2">Uncharacterized protein</fullName>
    </submittedName>
</protein>
<gene>
    <name evidence="2" type="ORF">LCGC14_0658160</name>
</gene>
<reference evidence="2" key="1">
    <citation type="journal article" date="2015" name="Nature">
        <title>Complex archaea that bridge the gap between prokaryotes and eukaryotes.</title>
        <authorList>
            <person name="Spang A."/>
            <person name="Saw J.H."/>
            <person name="Jorgensen S.L."/>
            <person name="Zaremba-Niedzwiedzka K."/>
            <person name="Martijn J."/>
            <person name="Lind A.E."/>
            <person name="van Eijk R."/>
            <person name="Schleper C."/>
            <person name="Guy L."/>
            <person name="Ettema T.J."/>
        </authorList>
    </citation>
    <scope>NUCLEOTIDE SEQUENCE</scope>
</reference>
<comment type="caution">
    <text evidence="2">The sequence shown here is derived from an EMBL/GenBank/DDBJ whole genome shotgun (WGS) entry which is preliminary data.</text>
</comment>
<keyword evidence="1" id="KW-0812">Transmembrane</keyword>
<evidence type="ECO:0000256" key="1">
    <source>
        <dbReference type="SAM" id="Phobius"/>
    </source>
</evidence>